<dbReference type="Proteomes" id="UP000006028">
    <property type="component" value="Unassembled WGS sequence"/>
</dbReference>
<dbReference type="EMBL" id="AECU01000019">
    <property type="protein sequence ID" value="EFQ08293.1"/>
    <property type="molecule type" value="Genomic_DNA"/>
</dbReference>
<dbReference type="AlphaFoldDB" id="E2ZEU4"/>
<reference evidence="1 2" key="1">
    <citation type="submission" date="2010-08" db="EMBL/GenBank/DDBJ databases">
        <authorList>
            <person name="Weinstock G."/>
            <person name="Sodergren E."/>
            <person name="Clifton S."/>
            <person name="Fulton L."/>
            <person name="Fulton B."/>
            <person name="Courtney L."/>
            <person name="Fronick C."/>
            <person name="Harrison M."/>
            <person name="Strong C."/>
            <person name="Farmer C."/>
            <person name="Delahaunty K."/>
            <person name="Markovic C."/>
            <person name="Hall O."/>
            <person name="Minx P."/>
            <person name="Tomlinson C."/>
            <person name="Mitreva M."/>
            <person name="Hou S."/>
            <person name="Chen J."/>
            <person name="Wollam A."/>
            <person name="Pepin K.H."/>
            <person name="Johnson M."/>
            <person name="Bhonagiri V."/>
            <person name="Zhang X."/>
            <person name="Suruliraj S."/>
            <person name="Warren W."/>
            <person name="Chinwalla A."/>
            <person name="Mardis E.R."/>
            <person name="Wilson R.K."/>
        </authorList>
    </citation>
    <scope>NUCLEOTIDE SEQUENCE [LARGE SCALE GENOMIC DNA]</scope>
    <source>
        <strain evidence="1 2">KLE1255</strain>
    </source>
</reference>
<protein>
    <submittedName>
        <fullName evidence="1">Uncharacterized protein</fullName>
    </submittedName>
</protein>
<sequence>MSIGAGVIVAVTFQQIDSTPHAETGTQSDNQSLKNFDSRVKEFHSRFSFILKKL</sequence>
<proteinExistence type="predicted"/>
<comment type="caution">
    <text evidence="1">The sequence shown here is derived from an EMBL/GenBank/DDBJ whole genome shotgun (WGS) entry which is preliminary data.</text>
</comment>
<evidence type="ECO:0000313" key="2">
    <source>
        <dbReference type="Proteomes" id="UP000006028"/>
    </source>
</evidence>
<dbReference type="HOGENOM" id="CLU_3043570_0_0_9"/>
<accession>E2ZEU4</accession>
<name>E2ZEU4_9FIRM</name>
<evidence type="ECO:0000313" key="1">
    <source>
        <dbReference type="EMBL" id="EFQ08293.1"/>
    </source>
</evidence>
<gene>
    <name evidence="1" type="ORF">HMPREF9436_00173</name>
</gene>
<organism evidence="1 2">
    <name type="scientific">Faecalibacterium cf. prausnitzii KLE1255</name>
    <dbReference type="NCBI Taxonomy" id="748224"/>
    <lineage>
        <taxon>Bacteria</taxon>
        <taxon>Bacillati</taxon>
        <taxon>Bacillota</taxon>
        <taxon>Clostridia</taxon>
        <taxon>Eubacteriales</taxon>
        <taxon>Oscillospiraceae</taxon>
        <taxon>Faecalibacterium</taxon>
    </lineage>
</organism>
<dbReference type="STRING" id="748224.HMPREF9436_00173"/>
<dbReference type="BioCyc" id="FCF748224-HMP:GTSS-3177-MONOMER"/>